<comment type="caution">
    <text evidence="14">The sequence shown here is derived from an EMBL/GenBank/DDBJ whole genome shotgun (WGS) entry which is preliminary data.</text>
</comment>
<feature type="compositionally biased region" description="Basic and acidic residues" evidence="11">
    <location>
        <begin position="146"/>
        <end position="162"/>
    </location>
</feature>
<feature type="domain" description="ENPP1-3/EXOG-like endonuclease/phosphodiesterase" evidence="12">
    <location>
        <begin position="105"/>
        <end position="299"/>
    </location>
</feature>
<dbReference type="InterPro" id="IPR040255">
    <property type="entry name" value="Non-specific_endonuclease"/>
</dbReference>
<evidence type="ECO:0000313" key="15">
    <source>
        <dbReference type="Proteomes" id="UP000824112"/>
    </source>
</evidence>
<keyword evidence="4 9" id="KW-0479">Metal-binding</keyword>
<evidence type="ECO:0000256" key="9">
    <source>
        <dbReference type="PIRSR" id="PIRSR640255-2"/>
    </source>
</evidence>
<feature type="region of interest" description="Disordered" evidence="11">
    <location>
        <begin position="137"/>
        <end position="162"/>
    </location>
</feature>
<dbReference type="Proteomes" id="UP000824112">
    <property type="component" value="Unassembled WGS sequence"/>
</dbReference>
<comment type="cofactor">
    <cofactor evidence="1 10">
        <name>Mg(2+)</name>
        <dbReference type="ChEBI" id="CHEBI:18420"/>
    </cofactor>
</comment>
<dbReference type="GO" id="GO:0003676">
    <property type="term" value="F:nucleic acid binding"/>
    <property type="evidence" value="ECO:0007669"/>
    <property type="project" value="InterPro"/>
</dbReference>
<evidence type="ECO:0000313" key="14">
    <source>
        <dbReference type="EMBL" id="HIU54335.1"/>
    </source>
</evidence>
<evidence type="ECO:0000256" key="4">
    <source>
        <dbReference type="ARBA" id="ARBA00022723"/>
    </source>
</evidence>
<accession>A0A9D1SBT3</accession>
<feature type="binding site" evidence="9">
    <location>
        <position position="197"/>
    </location>
    <ligand>
        <name>Mg(2+)</name>
        <dbReference type="ChEBI" id="CHEBI:18420"/>
        <note>catalytic</note>
    </ligand>
</feature>
<keyword evidence="7" id="KW-0460">Magnesium</keyword>
<gene>
    <name evidence="14" type="ORF">IAB03_00840</name>
</gene>
<dbReference type="InterPro" id="IPR044925">
    <property type="entry name" value="His-Me_finger_sf"/>
</dbReference>
<feature type="active site" description="Proton acceptor" evidence="8">
    <location>
        <position position="166"/>
    </location>
</feature>
<feature type="domain" description="DNA/RNA non-specific endonuclease/pyrophosphatase/phosphodiesterase" evidence="13">
    <location>
        <begin position="104"/>
        <end position="299"/>
    </location>
</feature>
<dbReference type="SMART" id="SM00892">
    <property type="entry name" value="Endonuclease_NS"/>
    <property type="match status" value="1"/>
</dbReference>
<dbReference type="GO" id="GO:0046872">
    <property type="term" value="F:metal ion binding"/>
    <property type="evidence" value="ECO:0007669"/>
    <property type="project" value="UniProtKB-KW"/>
</dbReference>
<dbReference type="SUPFAM" id="SSF54060">
    <property type="entry name" value="His-Me finger endonucleases"/>
    <property type="match status" value="1"/>
</dbReference>
<dbReference type="EMBL" id="DVNA01000016">
    <property type="protein sequence ID" value="HIU54335.1"/>
    <property type="molecule type" value="Genomic_DNA"/>
</dbReference>
<evidence type="ECO:0000256" key="10">
    <source>
        <dbReference type="RuleBase" id="RU366055"/>
    </source>
</evidence>
<dbReference type="InterPro" id="IPR020821">
    <property type="entry name" value="ENPP1-3/EXOG-like_nuc-like"/>
</dbReference>
<evidence type="ECO:0000256" key="11">
    <source>
        <dbReference type="SAM" id="MobiDB-lite"/>
    </source>
</evidence>
<evidence type="ECO:0000256" key="6">
    <source>
        <dbReference type="ARBA" id="ARBA00022801"/>
    </source>
</evidence>
<reference evidence="14" key="2">
    <citation type="journal article" date="2021" name="PeerJ">
        <title>Extensive microbial diversity within the chicken gut microbiome revealed by metagenomics and culture.</title>
        <authorList>
            <person name="Gilroy R."/>
            <person name="Ravi A."/>
            <person name="Getino M."/>
            <person name="Pursley I."/>
            <person name="Horton D.L."/>
            <person name="Alikhan N.F."/>
            <person name="Baker D."/>
            <person name="Gharbi K."/>
            <person name="Hall N."/>
            <person name="Watson M."/>
            <person name="Adriaenssens E.M."/>
            <person name="Foster-Nyarko E."/>
            <person name="Jarju S."/>
            <person name="Secka A."/>
            <person name="Antonio M."/>
            <person name="Oren A."/>
            <person name="Chaudhuri R.R."/>
            <person name="La Ragione R."/>
            <person name="Hildebrand F."/>
            <person name="Pallen M.J."/>
        </authorList>
    </citation>
    <scope>NUCLEOTIDE SEQUENCE</scope>
    <source>
        <strain evidence="14">CHK158-818</strain>
    </source>
</reference>
<dbReference type="InterPro" id="IPR044929">
    <property type="entry name" value="DNA/RNA_non-sp_Endonuclease_sf"/>
</dbReference>
<dbReference type="GO" id="GO:0016787">
    <property type="term" value="F:hydrolase activity"/>
    <property type="evidence" value="ECO:0007669"/>
    <property type="project" value="UniProtKB-KW"/>
</dbReference>
<dbReference type="PANTHER" id="PTHR13966">
    <property type="entry name" value="ENDONUCLEASE RELATED"/>
    <property type="match status" value="1"/>
</dbReference>
<evidence type="ECO:0000256" key="5">
    <source>
        <dbReference type="ARBA" id="ARBA00022759"/>
    </source>
</evidence>
<dbReference type="InterPro" id="IPR001604">
    <property type="entry name" value="Endo_G_ENPP1-like_dom"/>
</dbReference>
<dbReference type="Pfam" id="PF01223">
    <property type="entry name" value="Endonuclease_NS"/>
    <property type="match status" value="1"/>
</dbReference>
<keyword evidence="5 10" id="KW-0255">Endonuclease</keyword>
<comment type="similarity">
    <text evidence="2 10">Belongs to the DNA/RNA non-specific endonuclease family.</text>
</comment>
<evidence type="ECO:0000256" key="3">
    <source>
        <dbReference type="ARBA" id="ARBA00022722"/>
    </source>
</evidence>
<dbReference type="EC" id="3.1.30.-" evidence="10"/>
<dbReference type="AlphaFoldDB" id="A0A9D1SBT3"/>
<evidence type="ECO:0000256" key="7">
    <source>
        <dbReference type="ARBA" id="ARBA00022842"/>
    </source>
</evidence>
<reference evidence="14" key="1">
    <citation type="submission" date="2020-10" db="EMBL/GenBank/DDBJ databases">
        <authorList>
            <person name="Gilroy R."/>
        </authorList>
    </citation>
    <scope>NUCLEOTIDE SEQUENCE</scope>
    <source>
        <strain evidence="14">CHK158-818</strain>
    </source>
</reference>
<evidence type="ECO:0000259" key="12">
    <source>
        <dbReference type="SMART" id="SM00477"/>
    </source>
</evidence>
<keyword evidence="3 10" id="KW-0540">Nuclease</keyword>
<evidence type="ECO:0000256" key="2">
    <source>
        <dbReference type="ARBA" id="ARBA00010052"/>
    </source>
</evidence>
<name>A0A9D1SBT3_9BACT</name>
<protein>
    <recommendedName>
        <fullName evidence="10">Endonuclease</fullName>
        <ecNumber evidence="10">3.1.30.-</ecNumber>
    </recommendedName>
</protein>
<dbReference type="GO" id="GO:0004519">
    <property type="term" value="F:endonuclease activity"/>
    <property type="evidence" value="ECO:0007669"/>
    <property type="project" value="UniProtKB-UniRule"/>
</dbReference>
<keyword evidence="6 10" id="KW-0378">Hydrolase</keyword>
<dbReference type="Gene3D" id="3.40.570.10">
    <property type="entry name" value="Extracellular Endonuclease, subunit A"/>
    <property type="match status" value="1"/>
</dbReference>
<sequence>MGKRKKRKKSSRGGFRALVWVFLFAAFVSFVLYGVWQVLQYKGADTSIAMPKGNVLHLQEHRVVEKGSENRSVATPKRGIRHPYKNLEVPRNVSTQKRKEQLIEHTGYTVSYNADWRIPNWVGYELLRSELEGGVKRSDNFMPDPQVKKKSAENSDYRRSGFDRGHMAPAGDMTWDKQAMQESFYFSNICPQNPSLNSGAWRLLEEQIRLWAKKDSAVVVVCGPIVNPSRKMKKIGKNGVVVPSSFFKVVLVPYGDRPKGIGFLFKNSDTSKPFREFAVSIDSVESVTGLDFFAPLPDTVELRVEASFSLDDWSWRR</sequence>
<dbReference type="CDD" id="cd00091">
    <property type="entry name" value="NUC"/>
    <property type="match status" value="1"/>
</dbReference>
<evidence type="ECO:0000256" key="1">
    <source>
        <dbReference type="ARBA" id="ARBA00001946"/>
    </source>
</evidence>
<evidence type="ECO:0000256" key="8">
    <source>
        <dbReference type="PIRSR" id="PIRSR640255-1"/>
    </source>
</evidence>
<dbReference type="PROSITE" id="PS01070">
    <property type="entry name" value="NUCLEASE_NON_SPEC"/>
    <property type="match status" value="1"/>
</dbReference>
<dbReference type="SMART" id="SM00477">
    <property type="entry name" value="NUC"/>
    <property type="match status" value="1"/>
</dbReference>
<proteinExistence type="inferred from homology"/>
<organism evidence="14 15">
    <name type="scientific">Candidatus Gallibacteroides avistercoris</name>
    <dbReference type="NCBI Taxonomy" id="2840833"/>
    <lineage>
        <taxon>Bacteria</taxon>
        <taxon>Pseudomonadati</taxon>
        <taxon>Bacteroidota</taxon>
        <taxon>Bacteroidia</taxon>
        <taxon>Bacteroidales</taxon>
        <taxon>Bacteroidaceae</taxon>
        <taxon>Bacteroidaceae incertae sedis</taxon>
        <taxon>Candidatus Gallibacteroides</taxon>
    </lineage>
</organism>
<evidence type="ECO:0000259" key="13">
    <source>
        <dbReference type="SMART" id="SM00892"/>
    </source>
</evidence>
<dbReference type="InterPro" id="IPR018524">
    <property type="entry name" value="DNA/RNA_endonuclease_AS"/>
</dbReference>
<dbReference type="PANTHER" id="PTHR13966:SF5">
    <property type="entry name" value="ENDONUCLEASE G, MITOCHONDRIAL"/>
    <property type="match status" value="1"/>
</dbReference>